<name>S2KKF8_LITA3</name>
<accession>S2KKF8</accession>
<dbReference type="PANTHER" id="PTHR37850:SF3">
    <property type="entry name" value="BLR7815 PROTEIN"/>
    <property type="match status" value="1"/>
</dbReference>
<gene>
    <name evidence="2" type="ORF">L861_09925</name>
</gene>
<dbReference type="STRING" id="1121939.L861_09925"/>
<proteinExistence type="predicted"/>
<dbReference type="EMBL" id="ASTJ01000024">
    <property type="protein sequence ID" value="EPC02652.1"/>
    <property type="molecule type" value="Genomic_DNA"/>
</dbReference>
<comment type="caution">
    <text evidence="2">The sequence shown here is derived from an EMBL/GenBank/DDBJ whole genome shotgun (WGS) entry which is preliminary data.</text>
</comment>
<organism evidence="2 3">
    <name type="scientific">Litchfieldella anticariensis (strain DSM 16096 / CECT 5854 / CIP 108499 / LMG 22089 / FP35)</name>
    <name type="common">Halomonas anticariensis</name>
    <dbReference type="NCBI Taxonomy" id="1121939"/>
    <lineage>
        <taxon>Bacteria</taxon>
        <taxon>Pseudomonadati</taxon>
        <taxon>Pseudomonadota</taxon>
        <taxon>Gammaproteobacteria</taxon>
        <taxon>Oceanospirillales</taxon>
        <taxon>Halomonadaceae</taxon>
        <taxon>Litchfieldella</taxon>
    </lineage>
</organism>
<evidence type="ECO:0000313" key="2">
    <source>
        <dbReference type="EMBL" id="EPC02652.1"/>
    </source>
</evidence>
<keyword evidence="3" id="KW-1185">Reference proteome</keyword>
<evidence type="ECO:0000313" key="3">
    <source>
        <dbReference type="Proteomes" id="UP000014463"/>
    </source>
</evidence>
<dbReference type="InterPro" id="IPR048423">
    <property type="entry name" value="DRL_cat"/>
</dbReference>
<reference evidence="2 3" key="1">
    <citation type="journal article" date="2013" name="Genome Announc.">
        <title>Draft genome sequence of the moderately halophilic gammaproteobacterium Halomonas anticariensis FP35.</title>
        <authorList>
            <person name="Tahrioui A."/>
            <person name="Quesada E."/>
            <person name="Llamas I."/>
        </authorList>
    </citation>
    <scope>NUCLEOTIDE SEQUENCE [LARGE SCALE GENOMIC DNA]</scope>
    <source>
        <strain evidence="3">DSM 16096 / CECT 5854 / LMG 22089 / FP35</strain>
    </source>
</reference>
<evidence type="ECO:0000259" key="1">
    <source>
        <dbReference type="Pfam" id="PF21135"/>
    </source>
</evidence>
<dbReference type="Gene3D" id="3.40.50.720">
    <property type="entry name" value="NAD(P)-binding Rossmann-like Domain"/>
    <property type="match status" value="1"/>
</dbReference>
<sequence>MQGLSARIAVDVSAAAAQRALERAGVPVVQIMVCHSEEEALEAWKSGRYIAAGSIDTVIGLPFDILVESTGIPEAGAQHAYTAIMAGKHVGIATKETESVVGPYLTHLARRKGLVFTPLDGDQPSLLIGLVTWAKTLGFEIVAAGKSSEYDFIWDEQRQHILCNGESYPAPAMTNLWSLPEGAERESVAARAAALEAIPLISVPDLCEMANVANATGLLPDCPEFHATVLRIPEVPTVLDTIENGGVLSGTGRLEVFNCLRKPDEVSFAGGVFVVVRCEDDAAWELLRGKGHILSRSGQSAMIYLPRHLLGLEAPVSLLDAVQNGLVSGGGEATAPRIDLVARATCALPAGHTFEMRGHHRNIEGLRPEAHPARSLDPDGAVPFYLLPGARLRRNIAAHDIIPFSALKVADSTLLRLRREQDEIFQRVMS</sequence>
<dbReference type="PATRIC" id="fig|1121939.11.peg.2078"/>
<dbReference type="Proteomes" id="UP000014463">
    <property type="component" value="Unassembled WGS sequence"/>
</dbReference>
<dbReference type="Pfam" id="PF21135">
    <property type="entry name" value="DRL_cat"/>
    <property type="match status" value="1"/>
</dbReference>
<feature type="domain" description="Oxidoreductase DRL-like catalytic" evidence="1">
    <location>
        <begin position="207"/>
        <end position="314"/>
    </location>
</feature>
<dbReference type="PANTHER" id="PTHR37850">
    <property type="entry name" value="STRU PROTEIN"/>
    <property type="match status" value="1"/>
</dbReference>
<dbReference type="eggNOG" id="COG4091">
    <property type="taxonomic scope" value="Bacteria"/>
</dbReference>
<protein>
    <recommendedName>
        <fullName evidence="1">Oxidoreductase DRL-like catalytic domain-containing protein</fullName>
    </recommendedName>
</protein>
<dbReference type="AlphaFoldDB" id="S2KKF8"/>